<sequence>MRAFGVMLPARAPAGMPRGLVLPPRRPALRLRSGTAPRSARSAAIPAGLRRPRMPGAVAELQRERVRGGFGGPVRAVPGGASKPQQEEPPSRAGQTAGTPTLGNGGEVVNGGDGGIGGNVQAPQAPVLGQTRPELREDDPPAPVARTIGINEERPACDLRPEWGAGTILPASTLDLYKLNLAPFMSSEYRYTRDSVQDYRKSIGLPPLKEPLDAFRVGVWCSLGDFLKAAVGGKAKAAAMASGASDADSNAAAAKALEPIAPLIEATSAPFKYVTDRHVHMLPELGGRKGQRVLYIGNEDPWGEGAEVHALKRVLVDLSRRGAHLDKNNVYALVNAGGGPEQVAAGNGITHGVTHGGRISLAWNDELERVLEKRGEPDVADLDGLKILWYDQPANYAGNPTTVEDDSPCWWSLTVFDPSTIAWRGAEGGEMPDTDTFKAWAENTEMWSALDALVVPYPEDTAEDRMAGRRTFSRNPVEIKKATDLGPWAEAVLGAACSPEGEATRSEAMDTLAGYAEYCEEGKVNVKNAGLNVVLNRRSVEEGRISEAAFRRLEAMAAEFEGRSPEEAWGVLADKGYVNAEQMTNIRYRGYHRQRLRVLDDRVRPWTDYGPKGVETDPGRDGCGLFTRPVTVVTLFAHFMASNFPREEVGKGFAASLNGVLGRPDGDPARAALVGMLQAEGLGEDETGKLAGALAADFQGAFIQVQKGQLHEKLRYNKMDGADKKKVDHYIEAFTKVVTDRSLTRDAAVVSIKELNEEFRDVFFPSLLGKMGDTKEDADSRGLQFYSPLQGIEGPKGAPFMPEYVGHQHLAFMVKDRYRTSE</sequence>
<dbReference type="AlphaFoldDB" id="A0A8S1IMF0"/>
<organism evidence="2 3">
    <name type="scientific">Ostreobium quekettii</name>
    <dbReference type="NCBI Taxonomy" id="121088"/>
    <lineage>
        <taxon>Eukaryota</taxon>
        <taxon>Viridiplantae</taxon>
        <taxon>Chlorophyta</taxon>
        <taxon>core chlorophytes</taxon>
        <taxon>Ulvophyceae</taxon>
        <taxon>TCBD clade</taxon>
        <taxon>Bryopsidales</taxon>
        <taxon>Ostreobineae</taxon>
        <taxon>Ostreobiaceae</taxon>
        <taxon>Ostreobium</taxon>
    </lineage>
</organism>
<feature type="region of interest" description="Disordered" evidence="1">
    <location>
        <begin position="65"/>
        <end position="124"/>
    </location>
</feature>
<protein>
    <submittedName>
        <fullName evidence="2">Uncharacterized protein</fullName>
    </submittedName>
</protein>
<proteinExistence type="predicted"/>
<feature type="region of interest" description="Disordered" evidence="1">
    <location>
        <begin position="31"/>
        <end position="51"/>
    </location>
</feature>
<evidence type="ECO:0000256" key="1">
    <source>
        <dbReference type="SAM" id="MobiDB-lite"/>
    </source>
</evidence>
<feature type="compositionally biased region" description="Low complexity" evidence="1">
    <location>
        <begin position="31"/>
        <end position="47"/>
    </location>
</feature>
<dbReference type="Proteomes" id="UP000708148">
    <property type="component" value="Unassembled WGS sequence"/>
</dbReference>
<keyword evidence="3" id="KW-1185">Reference proteome</keyword>
<reference evidence="2" key="1">
    <citation type="submission" date="2020-12" db="EMBL/GenBank/DDBJ databases">
        <authorList>
            <person name="Iha C."/>
        </authorList>
    </citation>
    <scope>NUCLEOTIDE SEQUENCE</scope>
</reference>
<evidence type="ECO:0000313" key="2">
    <source>
        <dbReference type="EMBL" id="CAD7695487.1"/>
    </source>
</evidence>
<name>A0A8S1IMF0_9CHLO</name>
<feature type="compositionally biased region" description="Polar residues" evidence="1">
    <location>
        <begin position="93"/>
        <end position="102"/>
    </location>
</feature>
<evidence type="ECO:0000313" key="3">
    <source>
        <dbReference type="Proteomes" id="UP000708148"/>
    </source>
</evidence>
<dbReference type="EMBL" id="CAJHUC010000354">
    <property type="protein sequence ID" value="CAD7695487.1"/>
    <property type="molecule type" value="Genomic_DNA"/>
</dbReference>
<gene>
    <name evidence="2" type="ORF">OSTQU699_LOCUS848</name>
</gene>
<comment type="caution">
    <text evidence="2">The sequence shown here is derived from an EMBL/GenBank/DDBJ whole genome shotgun (WGS) entry which is preliminary data.</text>
</comment>
<feature type="compositionally biased region" description="Gly residues" evidence="1">
    <location>
        <begin position="103"/>
        <end position="118"/>
    </location>
</feature>
<accession>A0A8S1IMF0</accession>